<keyword evidence="11" id="KW-1185">Reference proteome</keyword>
<dbReference type="InterPro" id="IPR014001">
    <property type="entry name" value="Helicase_ATP-bd"/>
</dbReference>
<dbReference type="PROSITE" id="PS51192">
    <property type="entry name" value="HELICASE_ATP_BIND_1"/>
    <property type="match status" value="1"/>
</dbReference>
<evidence type="ECO:0000313" key="11">
    <source>
        <dbReference type="Proteomes" id="UP001165396"/>
    </source>
</evidence>
<dbReference type="InterPro" id="IPR000629">
    <property type="entry name" value="RNA-helicase_DEAD-box_CS"/>
</dbReference>
<dbReference type="CDD" id="cd18787">
    <property type="entry name" value="SF2_C_DEAD"/>
    <property type="match status" value="1"/>
</dbReference>
<dbReference type="RefSeq" id="WP_258295541.1">
    <property type="nucleotide sequence ID" value="NZ_JANKJG010000012.1"/>
</dbReference>
<sequence>MKQSLADALTQRGYETLTPVQEAVTDPALEGQDLLVSAQTGSGKTVGFGLALGETLLGEGESFDPASAPLALVIAPTRELAMQVKRELAWLYEKAGVVMASCVGGMDMRDERRALDRGAHIVVATPGRLRDHIMRGSINLGSIRGVVLDEADEMLDLGFRDDLEYILGECPEDRRTLMFSATVPKSIAGLAQKYQRNAQRVTTLSGTSQHADIEYRAMSVANHDGESAIINTLRFFEAPNAIVFCNTRAMVNRITTRLSNRGFSVVALSGELTQAERSHALQAMRDGRARVCVATDVAARGIDLPNLDLVVHAELPSNHETLLHRSGRTGRAGRKGVSALIVTAKVRAKATRILKMAQLEATWGEAPGADAVRAEDEARLLADPMWYEPIVESETDLVAKLVETYSPEQLATATVRVLAQRYTAPEDLSAATNEAPKPRAAFGPSVWFSVSGGRNQGVEVRRLLPILCKAGDVTKDDLGAIRISDDASFVEVLQSSADGFAAALGNDMTVEGGLKLERLATPPAEANRPKPAYKPREDRPPYKGNKPDNKGGKPAYKAKDRDFGTAPDRAPRPPRDEKPKKQWDDKPKAEPVLSRAPEPKTEKPKSDYKPKSEHTPKSDYKEKSDYKPKSDYNPDDKPARKGPPKSAGPIDWNDTSTPRRKKPKGDGKPTGPHSAHKKKPRSTMDNARADGAVTSPRGKPRFGDNAGGTGGKPAYKGKGAPSGGPSKGKPAGKPTGKPAGKRGFSGPGGSQPPRKPRG</sequence>
<accession>A0ABT1Z3Q0</accession>
<dbReference type="GO" id="GO:0004386">
    <property type="term" value="F:helicase activity"/>
    <property type="evidence" value="ECO:0007669"/>
    <property type="project" value="UniProtKB-KW"/>
</dbReference>
<dbReference type="Gene3D" id="3.40.50.300">
    <property type="entry name" value="P-loop containing nucleotide triphosphate hydrolases"/>
    <property type="match status" value="2"/>
</dbReference>
<dbReference type="EMBL" id="JANKJG010000012">
    <property type="protein sequence ID" value="MCR8827769.1"/>
    <property type="molecule type" value="Genomic_DNA"/>
</dbReference>
<feature type="compositionally biased region" description="Low complexity" evidence="7">
    <location>
        <begin position="727"/>
        <end position="738"/>
    </location>
</feature>
<dbReference type="Proteomes" id="UP001165396">
    <property type="component" value="Unassembled WGS sequence"/>
</dbReference>
<dbReference type="Pfam" id="PF03880">
    <property type="entry name" value="DbpA"/>
    <property type="match status" value="1"/>
</dbReference>
<evidence type="ECO:0000256" key="3">
    <source>
        <dbReference type="ARBA" id="ARBA00022806"/>
    </source>
</evidence>
<protein>
    <submittedName>
        <fullName evidence="10">DEAD/DEAH box helicase</fullName>
    </submittedName>
</protein>
<evidence type="ECO:0000256" key="6">
    <source>
        <dbReference type="RuleBase" id="RU000492"/>
    </source>
</evidence>
<dbReference type="InterPro" id="IPR005580">
    <property type="entry name" value="DbpA/CsdA_RNA-bd_dom"/>
</dbReference>
<dbReference type="InterPro" id="IPR012677">
    <property type="entry name" value="Nucleotide-bd_a/b_plait_sf"/>
</dbReference>
<gene>
    <name evidence="10" type="ORF">NTA49_14605</name>
</gene>
<evidence type="ECO:0000256" key="5">
    <source>
        <dbReference type="ARBA" id="ARBA00038437"/>
    </source>
</evidence>
<dbReference type="SMART" id="SM00490">
    <property type="entry name" value="HELICc"/>
    <property type="match status" value="1"/>
</dbReference>
<evidence type="ECO:0000256" key="2">
    <source>
        <dbReference type="ARBA" id="ARBA00022801"/>
    </source>
</evidence>
<evidence type="ECO:0000256" key="4">
    <source>
        <dbReference type="ARBA" id="ARBA00022840"/>
    </source>
</evidence>
<dbReference type="InterPro" id="IPR011545">
    <property type="entry name" value="DEAD/DEAH_box_helicase_dom"/>
</dbReference>
<dbReference type="Gene3D" id="3.30.70.330">
    <property type="match status" value="1"/>
</dbReference>
<evidence type="ECO:0000313" key="10">
    <source>
        <dbReference type="EMBL" id="MCR8827769.1"/>
    </source>
</evidence>
<name>A0ABT1Z3Q0_9RHOB</name>
<evidence type="ECO:0000259" key="8">
    <source>
        <dbReference type="PROSITE" id="PS51192"/>
    </source>
</evidence>
<evidence type="ECO:0000259" key="9">
    <source>
        <dbReference type="PROSITE" id="PS51194"/>
    </source>
</evidence>
<dbReference type="InterPro" id="IPR044742">
    <property type="entry name" value="DEAD/DEAH_RhlB"/>
</dbReference>
<dbReference type="SUPFAM" id="SSF52540">
    <property type="entry name" value="P-loop containing nucleoside triphosphate hydrolases"/>
    <property type="match status" value="1"/>
</dbReference>
<dbReference type="PROSITE" id="PS00039">
    <property type="entry name" value="DEAD_ATP_HELICASE"/>
    <property type="match status" value="1"/>
</dbReference>
<feature type="compositionally biased region" description="Basic and acidic residues" evidence="7">
    <location>
        <begin position="534"/>
        <end position="589"/>
    </location>
</feature>
<dbReference type="CDD" id="cd12252">
    <property type="entry name" value="RRM_DbpA"/>
    <property type="match status" value="1"/>
</dbReference>
<dbReference type="InterPro" id="IPR027417">
    <property type="entry name" value="P-loop_NTPase"/>
</dbReference>
<dbReference type="InterPro" id="IPR001650">
    <property type="entry name" value="Helicase_C-like"/>
</dbReference>
<keyword evidence="3 6" id="KW-0347">Helicase</keyword>
<feature type="compositionally biased region" description="Basic and acidic residues" evidence="7">
    <location>
        <begin position="597"/>
        <end position="639"/>
    </location>
</feature>
<dbReference type="SMART" id="SM00487">
    <property type="entry name" value="DEXDc"/>
    <property type="match status" value="1"/>
</dbReference>
<comment type="similarity">
    <text evidence="5 6">Belongs to the DEAD box helicase family.</text>
</comment>
<dbReference type="PANTHER" id="PTHR47959:SF1">
    <property type="entry name" value="ATP-DEPENDENT RNA HELICASE DBPA"/>
    <property type="match status" value="1"/>
</dbReference>
<keyword evidence="2 6" id="KW-0378">Hydrolase</keyword>
<feature type="region of interest" description="Disordered" evidence="7">
    <location>
        <begin position="517"/>
        <end position="758"/>
    </location>
</feature>
<reference evidence="10" key="1">
    <citation type="submission" date="2022-07" db="EMBL/GenBank/DDBJ databases">
        <title>Pseudosulfitobacter sp. strain AP-MA-4, whole genome sequence.</title>
        <authorList>
            <person name="Jiang Y."/>
        </authorList>
    </citation>
    <scope>NUCLEOTIDE SEQUENCE</scope>
    <source>
        <strain evidence="10">AP-MA-4</strain>
    </source>
</reference>
<dbReference type="Pfam" id="PF00270">
    <property type="entry name" value="DEAD"/>
    <property type="match status" value="1"/>
</dbReference>
<feature type="domain" description="Helicase C-terminal" evidence="9">
    <location>
        <begin position="228"/>
        <end position="380"/>
    </location>
</feature>
<proteinExistence type="inferred from homology"/>
<keyword evidence="1 6" id="KW-0547">Nucleotide-binding</keyword>
<comment type="caution">
    <text evidence="10">The sequence shown here is derived from an EMBL/GenBank/DDBJ whole genome shotgun (WGS) entry which is preliminary data.</text>
</comment>
<feature type="domain" description="Helicase ATP-binding" evidence="8">
    <location>
        <begin position="25"/>
        <end position="201"/>
    </location>
</feature>
<dbReference type="InterPro" id="IPR050079">
    <property type="entry name" value="DEAD_box_RNA_helicase"/>
</dbReference>
<organism evidence="10 11">
    <name type="scientific">Pseudosulfitobacter koreensis</name>
    <dbReference type="NCBI Taxonomy" id="2968472"/>
    <lineage>
        <taxon>Bacteria</taxon>
        <taxon>Pseudomonadati</taxon>
        <taxon>Pseudomonadota</taxon>
        <taxon>Alphaproteobacteria</taxon>
        <taxon>Rhodobacterales</taxon>
        <taxon>Roseobacteraceae</taxon>
        <taxon>Pseudosulfitobacter</taxon>
    </lineage>
</organism>
<evidence type="ECO:0000256" key="7">
    <source>
        <dbReference type="SAM" id="MobiDB-lite"/>
    </source>
</evidence>
<dbReference type="Pfam" id="PF00271">
    <property type="entry name" value="Helicase_C"/>
    <property type="match status" value="1"/>
</dbReference>
<dbReference type="PROSITE" id="PS51194">
    <property type="entry name" value="HELICASE_CTER"/>
    <property type="match status" value="1"/>
</dbReference>
<dbReference type="CDD" id="cd00268">
    <property type="entry name" value="DEADc"/>
    <property type="match status" value="1"/>
</dbReference>
<keyword evidence="4 6" id="KW-0067">ATP-binding</keyword>
<dbReference type="PANTHER" id="PTHR47959">
    <property type="entry name" value="ATP-DEPENDENT RNA HELICASE RHLE-RELATED"/>
    <property type="match status" value="1"/>
</dbReference>
<evidence type="ECO:0000256" key="1">
    <source>
        <dbReference type="ARBA" id="ARBA00022741"/>
    </source>
</evidence>